<keyword evidence="1" id="KW-0436">Ligase</keyword>
<dbReference type="Pfam" id="PF13607">
    <property type="entry name" value="Succ_CoA_lig"/>
    <property type="match status" value="1"/>
</dbReference>
<dbReference type="Gene3D" id="3.30.1490.20">
    <property type="entry name" value="ATP-grasp fold, A domain"/>
    <property type="match status" value="1"/>
</dbReference>
<dbReference type="InterPro" id="IPR043938">
    <property type="entry name" value="Ligase_CoA_dom"/>
</dbReference>
<keyword evidence="2 4" id="KW-0547">Nucleotide-binding</keyword>
<dbReference type="GO" id="GO:0043758">
    <property type="term" value="F:acetate-CoA ligase (ADP-forming) activity"/>
    <property type="evidence" value="ECO:0007669"/>
    <property type="project" value="InterPro"/>
</dbReference>
<dbReference type="InterPro" id="IPR000182">
    <property type="entry name" value="GNAT_dom"/>
</dbReference>
<evidence type="ECO:0000313" key="8">
    <source>
        <dbReference type="Proteomes" id="UP000650511"/>
    </source>
</evidence>
<dbReference type="Pfam" id="PF19045">
    <property type="entry name" value="Ligase_CoA_2"/>
    <property type="match status" value="1"/>
</dbReference>
<feature type="domain" description="N-acetyltransferase" evidence="6">
    <location>
        <begin position="15"/>
        <end position="175"/>
    </location>
</feature>
<dbReference type="InterPro" id="IPR016181">
    <property type="entry name" value="Acyl_CoA_acyltransferase"/>
</dbReference>
<dbReference type="RefSeq" id="WP_130648159.1">
    <property type="nucleotide sequence ID" value="NZ_BMHA01000001.1"/>
</dbReference>
<comment type="caution">
    <text evidence="7">The sequence shown here is derived from an EMBL/GenBank/DDBJ whole genome shotgun (WGS) entry which is preliminary data.</text>
</comment>
<dbReference type="SUPFAM" id="SSF55729">
    <property type="entry name" value="Acyl-CoA N-acyltransferases (Nat)"/>
    <property type="match status" value="1"/>
</dbReference>
<sequence>MDHEHDHVLPDGTTVRIRPITPDDKPLLLAMWARTSTESRRARFLGPFNLDESNVARFTDLDPTMQFALVALRGRGEGQQMIAVARYERDPDRMTSAEFAALVEDAHQGRGVGTALVRGLAQAAADAGITHLSGDILSDNTRMLNLVRELGLEYRSDRDFGGVVRSDLEVSITERFLDVVATQERAAAEAALKRFFRPEKVAVVGASRNRLSIGGLVFDNILEGGFTGVVYPVNPNAPYVQGVAAYPSLSDCPDVPDLVYVCVPSRFVNDVVDEAGELGVKAVCVISAGFSEVGEEGEALQDDLMERARGHGLRIVGPNCMGLLNGNADVRMNGTFSQTFPQPGRVSMSSQSGALGLAVLEHVNNLGLGISTFVSVGNKADISGNDLLMYWEQDTDTDVILMYLESFGNPRTFSRVARRVSRQKPIVAVKSGRTSAGVRAASSHTAAISSGDTAVEALFRQTGVIRTDTLEEMFDVATLLSSQGLPSGNKVAILTNAGGPGILAADALEANGLEVPPLSDRTIEQLREFLPAEAGVGNPVDMIASASPASYARAMEVLGNADEIDMVFVIFIPTGTTATEDVASSLIEAKAKLPESVPVVSVFMSATGIPTDLAEAQIPSFAFPEAAARAMGRVATYSSWRRRPLGDVVEPDGLDRDGARRIVDRALADAGEDGTLWMSSETAEELLRTYGVPLARSRVVAGAEAGARTQEEFGTPVAVKVAAPIHKTDVGGIELGLDSPEAVSEAIERIRTALIEADLAEHADAFLIQEMVGDGLEMVVGVTHDPSFGPIVMAGMGGTLVELLRDVSIRITPLTDQDVEDMLADLRMAPLLTGYRGAPPADVTALKDLLFRINAMVEDLPEVAELDLNPIFVRPDGQGVVGVDVRLKLARS</sequence>
<dbReference type="GO" id="GO:0005524">
    <property type="term" value="F:ATP binding"/>
    <property type="evidence" value="ECO:0007669"/>
    <property type="project" value="UniProtKB-UniRule"/>
</dbReference>
<dbReference type="InterPro" id="IPR051538">
    <property type="entry name" value="Acyl-CoA_Synth/Transferase"/>
</dbReference>
<dbReference type="Gene3D" id="3.40.50.261">
    <property type="entry name" value="Succinyl-CoA synthetase domains"/>
    <property type="match status" value="2"/>
</dbReference>
<dbReference type="Gene3D" id="3.30.470.20">
    <property type="entry name" value="ATP-grasp fold, B domain"/>
    <property type="match status" value="1"/>
</dbReference>
<dbReference type="SUPFAM" id="SSF56059">
    <property type="entry name" value="Glutathione synthetase ATP-binding domain-like"/>
    <property type="match status" value="1"/>
</dbReference>
<reference evidence="7" key="2">
    <citation type="submission" date="2020-09" db="EMBL/GenBank/DDBJ databases">
        <authorList>
            <person name="Sun Q."/>
            <person name="Zhou Y."/>
        </authorList>
    </citation>
    <scope>NUCLEOTIDE SEQUENCE</scope>
    <source>
        <strain evidence="7">CGMCC 1.14988</strain>
    </source>
</reference>
<dbReference type="Pfam" id="PF13549">
    <property type="entry name" value="ATP-grasp_5"/>
    <property type="match status" value="1"/>
</dbReference>
<dbReference type="PROSITE" id="PS51186">
    <property type="entry name" value="GNAT"/>
    <property type="match status" value="1"/>
</dbReference>
<dbReference type="SUPFAM" id="SSF51735">
    <property type="entry name" value="NAD(P)-binding Rossmann-fold domains"/>
    <property type="match status" value="1"/>
</dbReference>
<dbReference type="GO" id="GO:0016747">
    <property type="term" value="F:acyltransferase activity, transferring groups other than amino-acyl groups"/>
    <property type="evidence" value="ECO:0007669"/>
    <property type="project" value="InterPro"/>
</dbReference>
<evidence type="ECO:0000313" key="7">
    <source>
        <dbReference type="EMBL" id="GGI02641.1"/>
    </source>
</evidence>
<name>A0A8J3ESG8_9ACTN</name>
<dbReference type="InterPro" id="IPR016102">
    <property type="entry name" value="Succinyl-CoA_synth-like"/>
</dbReference>
<dbReference type="PROSITE" id="PS50975">
    <property type="entry name" value="ATP_GRASP"/>
    <property type="match status" value="1"/>
</dbReference>
<dbReference type="InterPro" id="IPR003781">
    <property type="entry name" value="CoA-bd"/>
</dbReference>
<dbReference type="SUPFAM" id="SSF52210">
    <property type="entry name" value="Succinyl-CoA synthetase domains"/>
    <property type="match status" value="2"/>
</dbReference>
<dbReference type="InterPro" id="IPR032875">
    <property type="entry name" value="Succ_CoA_lig_flav_dom"/>
</dbReference>
<dbReference type="InterPro" id="IPR036291">
    <property type="entry name" value="NAD(P)-bd_dom_sf"/>
</dbReference>
<dbReference type="Proteomes" id="UP000650511">
    <property type="component" value="Unassembled WGS sequence"/>
</dbReference>
<accession>A0A8J3ESG8</accession>
<reference evidence="7" key="1">
    <citation type="journal article" date="2014" name="Int. J. Syst. Evol. Microbiol.">
        <title>Complete genome sequence of Corynebacterium casei LMG S-19264T (=DSM 44701T), isolated from a smear-ripened cheese.</title>
        <authorList>
            <consortium name="US DOE Joint Genome Institute (JGI-PGF)"/>
            <person name="Walter F."/>
            <person name="Albersmeier A."/>
            <person name="Kalinowski J."/>
            <person name="Ruckert C."/>
        </authorList>
    </citation>
    <scope>NUCLEOTIDE SEQUENCE</scope>
    <source>
        <strain evidence="7">CGMCC 1.14988</strain>
    </source>
</reference>
<evidence type="ECO:0000259" key="6">
    <source>
        <dbReference type="PROSITE" id="PS51186"/>
    </source>
</evidence>
<dbReference type="OrthoDB" id="190266at2"/>
<evidence type="ECO:0000256" key="1">
    <source>
        <dbReference type="ARBA" id="ARBA00022598"/>
    </source>
</evidence>
<dbReference type="PANTHER" id="PTHR43334:SF1">
    <property type="entry name" value="3-HYDROXYPROPIONATE--COA LIGASE [ADP-FORMING]"/>
    <property type="match status" value="1"/>
</dbReference>
<organism evidence="7 8">
    <name type="scientific">Egicoccus halophilus</name>
    <dbReference type="NCBI Taxonomy" id="1670830"/>
    <lineage>
        <taxon>Bacteria</taxon>
        <taxon>Bacillati</taxon>
        <taxon>Actinomycetota</taxon>
        <taxon>Nitriliruptoria</taxon>
        <taxon>Egicoccales</taxon>
        <taxon>Egicoccaceae</taxon>
        <taxon>Egicoccus</taxon>
    </lineage>
</organism>
<dbReference type="EMBL" id="BMHA01000001">
    <property type="protein sequence ID" value="GGI02641.1"/>
    <property type="molecule type" value="Genomic_DNA"/>
</dbReference>
<evidence type="ECO:0000256" key="3">
    <source>
        <dbReference type="ARBA" id="ARBA00022840"/>
    </source>
</evidence>
<gene>
    <name evidence="7" type="ORF">GCM10011354_01050</name>
</gene>
<dbReference type="GO" id="GO:0046872">
    <property type="term" value="F:metal ion binding"/>
    <property type="evidence" value="ECO:0007669"/>
    <property type="project" value="InterPro"/>
</dbReference>
<dbReference type="Gene3D" id="3.40.50.720">
    <property type="entry name" value="NAD(P)-binding Rossmann-like Domain"/>
    <property type="match status" value="1"/>
</dbReference>
<dbReference type="AlphaFoldDB" id="A0A8J3ESG8"/>
<dbReference type="InterPro" id="IPR011761">
    <property type="entry name" value="ATP-grasp"/>
</dbReference>
<keyword evidence="3 4" id="KW-0067">ATP-binding</keyword>
<evidence type="ECO:0000256" key="2">
    <source>
        <dbReference type="ARBA" id="ARBA00022741"/>
    </source>
</evidence>
<proteinExistence type="predicted"/>
<keyword evidence="8" id="KW-1185">Reference proteome</keyword>
<protein>
    <submittedName>
        <fullName evidence="7">GNAT family N-acetyltransferase</fullName>
    </submittedName>
</protein>
<dbReference type="SMART" id="SM00881">
    <property type="entry name" value="CoA_binding"/>
    <property type="match status" value="1"/>
</dbReference>
<feature type="domain" description="ATP-grasp" evidence="5">
    <location>
        <begin position="684"/>
        <end position="891"/>
    </location>
</feature>
<dbReference type="Gene3D" id="3.40.630.30">
    <property type="match status" value="1"/>
</dbReference>
<dbReference type="PANTHER" id="PTHR43334">
    <property type="entry name" value="ACETATE--COA LIGASE [ADP-FORMING]"/>
    <property type="match status" value="1"/>
</dbReference>
<dbReference type="Pfam" id="PF13380">
    <property type="entry name" value="CoA_binding_2"/>
    <property type="match status" value="1"/>
</dbReference>
<evidence type="ECO:0000256" key="4">
    <source>
        <dbReference type="PROSITE-ProRule" id="PRU00409"/>
    </source>
</evidence>
<dbReference type="InterPro" id="IPR013815">
    <property type="entry name" value="ATP_grasp_subdomain_1"/>
</dbReference>
<dbReference type="CDD" id="cd04301">
    <property type="entry name" value="NAT_SF"/>
    <property type="match status" value="1"/>
</dbReference>
<evidence type="ECO:0000259" key="5">
    <source>
        <dbReference type="PROSITE" id="PS50975"/>
    </source>
</evidence>
<dbReference type="Pfam" id="PF13302">
    <property type="entry name" value="Acetyltransf_3"/>
    <property type="match status" value="1"/>
</dbReference>